<reference evidence="2 3" key="1">
    <citation type="submission" date="2017-05" db="EMBL/GenBank/DDBJ databases">
        <title>The Genome Sequence of Tsuchiyaea wingfieldii DSM 27421.</title>
        <authorList>
            <person name="Cuomo C."/>
            <person name="Passer A."/>
            <person name="Billmyre B."/>
            <person name="Heitman J."/>
        </authorList>
    </citation>
    <scope>NUCLEOTIDE SEQUENCE [LARGE SCALE GENOMIC DNA]</scope>
    <source>
        <strain evidence="2 3">DSM 27421</strain>
    </source>
</reference>
<evidence type="ECO:0000313" key="3">
    <source>
        <dbReference type="Proteomes" id="UP000322245"/>
    </source>
</evidence>
<dbReference type="EMBL" id="NIDF01000558">
    <property type="protein sequence ID" value="TYJ51063.1"/>
    <property type="molecule type" value="Genomic_DNA"/>
</dbReference>
<protein>
    <submittedName>
        <fullName evidence="2">Uncharacterized protein</fullName>
    </submittedName>
</protein>
<feature type="compositionally biased region" description="Basic and acidic residues" evidence="1">
    <location>
        <begin position="152"/>
        <end position="162"/>
    </location>
</feature>
<feature type="compositionally biased region" description="Low complexity" evidence="1">
    <location>
        <begin position="187"/>
        <end position="199"/>
    </location>
</feature>
<feature type="compositionally biased region" description="Basic and acidic residues" evidence="1">
    <location>
        <begin position="89"/>
        <end position="106"/>
    </location>
</feature>
<dbReference type="AlphaFoldDB" id="A0A5D3AM31"/>
<accession>A0A5D3AM31</accession>
<comment type="caution">
    <text evidence="2">The sequence shown here is derived from an EMBL/GenBank/DDBJ whole genome shotgun (WGS) entry which is preliminary data.</text>
</comment>
<feature type="compositionally biased region" description="Low complexity" evidence="1">
    <location>
        <begin position="60"/>
        <end position="75"/>
    </location>
</feature>
<feature type="non-terminal residue" evidence="2">
    <location>
        <position position="294"/>
    </location>
</feature>
<dbReference type="Proteomes" id="UP000322245">
    <property type="component" value="Unassembled WGS sequence"/>
</dbReference>
<gene>
    <name evidence="2" type="ORF">B9479_008388</name>
</gene>
<proteinExistence type="predicted"/>
<feature type="compositionally biased region" description="Gly residues" evidence="1">
    <location>
        <begin position="108"/>
        <end position="144"/>
    </location>
</feature>
<feature type="region of interest" description="Disordered" evidence="1">
    <location>
        <begin position="1"/>
        <end position="199"/>
    </location>
</feature>
<evidence type="ECO:0000313" key="2">
    <source>
        <dbReference type="EMBL" id="TYJ51063.1"/>
    </source>
</evidence>
<feature type="compositionally biased region" description="Acidic residues" evidence="1">
    <location>
        <begin position="76"/>
        <end position="88"/>
    </location>
</feature>
<name>A0A5D3AM31_9TREE</name>
<organism evidence="2 3">
    <name type="scientific">Cryptococcus floricola</name>
    <dbReference type="NCBI Taxonomy" id="2591691"/>
    <lineage>
        <taxon>Eukaryota</taxon>
        <taxon>Fungi</taxon>
        <taxon>Dikarya</taxon>
        <taxon>Basidiomycota</taxon>
        <taxon>Agaricomycotina</taxon>
        <taxon>Tremellomycetes</taxon>
        <taxon>Tremellales</taxon>
        <taxon>Cryptococcaceae</taxon>
        <taxon>Cryptococcus</taxon>
    </lineage>
</organism>
<evidence type="ECO:0000256" key="1">
    <source>
        <dbReference type="SAM" id="MobiDB-lite"/>
    </source>
</evidence>
<keyword evidence="3" id="KW-1185">Reference proteome</keyword>
<sequence>MNLALATHHPETVPDSPIDNRSLDNDIDADTSEQKASQWYEVSKKMQGCRQSRKRSTKKAAPAANAAVSDGQDQGVGEEEDEEGEDGEENGKQGGDRRDEDDRNPDGKPGGAGGCAPGAGGGASGAGGGASGAGNGSGDPGPNGGRPNQSRPRSDHDQESSSKRQKKAHVSGPTEYLLPPPKSMIATSTPSPSSFSEISSCFENEHPVSVEEWFLSVRQKASTDRMFNDTDIPRKPIIYTAAEKVLPREYWTHAEYLDSFSGLGVNFVLATPTEVDVLLARAAKFGWVGALGRG</sequence>